<proteinExistence type="inferred from homology"/>
<dbReference type="GO" id="GO:0030154">
    <property type="term" value="P:cell differentiation"/>
    <property type="evidence" value="ECO:0007669"/>
    <property type="project" value="UniProtKB-KW"/>
</dbReference>
<protein>
    <submittedName>
        <fullName evidence="10">Uncharacterized protein</fullName>
    </submittedName>
</protein>
<sequence>MANFNVMKVSILIILLILCVHVSSLEALKYHGRKTMQKRINSSPLLRELGFHLSKMKLYERTAMGDPETDSNPGRLPPGGPDHVHNTEPPALMP</sequence>
<keyword evidence="3" id="KW-0964">Secreted</keyword>
<keyword evidence="5" id="KW-0221">Differentiation</keyword>
<feature type="region of interest" description="Disordered" evidence="8">
    <location>
        <begin position="62"/>
        <end position="94"/>
    </location>
</feature>
<evidence type="ECO:0000313" key="10">
    <source>
        <dbReference type="EMBL" id="SPD19258.1"/>
    </source>
</evidence>
<gene>
    <name evidence="10" type="ORF">FSB_LOCUS47140</name>
</gene>
<evidence type="ECO:0000256" key="8">
    <source>
        <dbReference type="SAM" id="MobiDB-lite"/>
    </source>
</evidence>
<comment type="subcellular location">
    <subcellularLocation>
        <location evidence="1">Secreted</location>
        <location evidence="1">Extracellular space</location>
    </subcellularLocation>
</comment>
<evidence type="ECO:0000256" key="7">
    <source>
        <dbReference type="ARBA" id="ARBA00023278"/>
    </source>
</evidence>
<evidence type="ECO:0000256" key="3">
    <source>
        <dbReference type="ARBA" id="ARBA00022525"/>
    </source>
</evidence>
<keyword evidence="4 9" id="KW-0732">Signal</keyword>
<evidence type="ECO:0000256" key="9">
    <source>
        <dbReference type="SAM" id="SignalP"/>
    </source>
</evidence>
<evidence type="ECO:0000256" key="1">
    <source>
        <dbReference type="ARBA" id="ARBA00004239"/>
    </source>
</evidence>
<name>A0A2N9I4F1_FAGSY</name>
<keyword evidence="7" id="KW-0379">Hydroxylation</keyword>
<evidence type="ECO:0000256" key="4">
    <source>
        <dbReference type="ARBA" id="ARBA00022729"/>
    </source>
</evidence>
<feature type="signal peptide" evidence="9">
    <location>
        <begin position="1"/>
        <end position="27"/>
    </location>
</feature>
<dbReference type="EMBL" id="OIVN01004780">
    <property type="protein sequence ID" value="SPD19258.1"/>
    <property type="molecule type" value="Genomic_DNA"/>
</dbReference>
<organism evidence="10">
    <name type="scientific">Fagus sylvatica</name>
    <name type="common">Beechnut</name>
    <dbReference type="NCBI Taxonomy" id="28930"/>
    <lineage>
        <taxon>Eukaryota</taxon>
        <taxon>Viridiplantae</taxon>
        <taxon>Streptophyta</taxon>
        <taxon>Embryophyta</taxon>
        <taxon>Tracheophyta</taxon>
        <taxon>Spermatophyta</taxon>
        <taxon>Magnoliopsida</taxon>
        <taxon>eudicotyledons</taxon>
        <taxon>Gunneridae</taxon>
        <taxon>Pentapetalae</taxon>
        <taxon>rosids</taxon>
        <taxon>fabids</taxon>
        <taxon>Fagales</taxon>
        <taxon>Fagaceae</taxon>
        <taxon>Fagus</taxon>
    </lineage>
</organism>
<evidence type="ECO:0000256" key="2">
    <source>
        <dbReference type="ARBA" id="ARBA00005416"/>
    </source>
</evidence>
<evidence type="ECO:0000256" key="5">
    <source>
        <dbReference type="ARBA" id="ARBA00022782"/>
    </source>
</evidence>
<keyword evidence="6" id="KW-0325">Glycoprotein</keyword>
<feature type="chain" id="PRO_5014996754" evidence="9">
    <location>
        <begin position="28"/>
        <end position="94"/>
    </location>
</feature>
<dbReference type="AlphaFoldDB" id="A0A2N9I4F1"/>
<evidence type="ECO:0000256" key="6">
    <source>
        <dbReference type="ARBA" id="ARBA00023180"/>
    </source>
</evidence>
<dbReference type="PANTHER" id="PTHR36016">
    <property type="entry name" value="CLAVATA3/ESR (CLE)-RELATED PROTEIN 7"/>
    <property type="match status" value="1"/>
</dbReference>
<comment type="similarity">
    <text evidence="2">Belongs to the CLV3/ESR signal peptide family.</text>
</comment>
<dbReference type="GO" id="GO:0005576">
    <property type="term" value="C:extracellular region"/>
    <property type="evidence" value="ECO:0007669"/>
    <property type="project" value="UniProtKB-SubCell"/>
</dbReference>
<dbReference type="InterPro" id="IPR039617">
    <property type="entry name" value="CLAVATA3-CLE"/>
</dbReference>
<reference evidence="10" key="1">
    <citation type="submission" date="2018-02" db="EMBL/GenBank/DDBJ databases">
        <authorList>
            <person name="Cohen D.B."/>
            <person name="Kent A.D."/>
        </authorList>
    </citation>
    <scope>NUCLEOTIDE SEQUENCE</scope>
</reference>
<accession>A0A2N9I4F1</accession>
<dbReference type="PANTHER" id="PTHR36016:SF10">
    <property type="entry name" value="CLAVATA3_ESR (CLE)-RELATED PROTEIN 6-LIKE"/>
    <property type="match status" value="1"/>
</dbReference>